<dbReference type="PANTHER" id="PTHR10055:SF5">
    <property type="entry name" value="TRYPTOPHAN--TRNA LIGASE"/>
    <property type="match status" value="1"/>
</dbReference>
<proteinExistence type="predicted"/>
<dbReference type="SUPFAM" id="SSF52374">
    <property type="entry name" value="Nucleotidylyl transferase"/>
    <property type="match status" value="1"/>
</dbReference>
<evidence type="ECO:0000256" key="2">
    <source>
        <dbReference type="ARBA" id="ARBA00022741"/>
    </source>
</evidence>
<evidence type="ECO:0000256" key="4">
    <source>
        <dbReference type="ARBA" id="ARBA00022917"/>
    </source>
</evidence>
<reference evidence="6" key="1">
    <citation type="journal article" date="2014" name="Front. Microbiol.">
        <title>High frequency of phylogenetically diverse reductive dehalogenase-homologous genes in deep subseafloor sedimentary metagenomes.</title>
        <authorList>
            <person name="Kawai M."/>
            <person name="Futagami T."/>
            <person name="Toyoda A."/>
            <person name="Takaki Y."/>
            <person name="Nishi S."/>
            <person name="Hori S."/>
            <person name="Arai W."/>
            <person name="Tsubouchi T."/>
            <person name="Morono Y."/>
            <person name="Uchiyama I."/>
            <person name="Ito T."/>
            <person name="Fujiyama A."/>
            <person name="Inagaki F."/>
            <person name="Takami H."/>
        </authorList>
    </citation>
    <scope>NUCLEOTIDE SEQUENCE</scope>
    <source>
        <strain evidence="6">Expedition CK06-06</strain>
    </source>
</reference>
<evidence type="ECO:0000313" key="6">
    <source>
        <dbReference type="EMBL" id="GAI62559.1"/>
    </source>
</evidence>
<evidence type="ECO:0000256" key="3">
    <source>
        <dbReference type="ARBA" id="ARBA00022840"/>
    </source>
</evidence>
<dbReference type="GO" id="GO:0004830">
    <property type="term" value="F:tryptophan-tRNA ligase activity"/>
    <property type="evidence" value="ECO:0007669"/>
    <property type="project" value="TreeGrafter"/>
</dbReference>
<feature type="non-terminal residue" evidence="6">
    <location>
        <position position="1"/>
    </location>
</feature>
<accession>X1S457</accession>
<dbReference type="Pfam" id="PF00579">
    <property type="entry name" value="tRNA-synt_1b"/>
    <property type="match status" value="1"/>
</dbReference>
<name>X1S457_9ZZZZ</name>
<dbReference type="GO" id="GO:0005737">
    <property type="term" value="C:cytoplasm"/>
    <property type="evidence" value="ECO:0007669"/>
    <property type="project" value="TreeGrafter"/>
</dbReference>
<evidence type="ECO:0000256" key="5">
    <source>
        <dbReference type="ARBA" id="ARBA00023146"/>
    </source>
</evidence>
<dbReference type="InterPro" id="IPR002305">
    <property type="entry name" value="aa-tRNA-synth_Ic"/>
</dbReference>
<evidence type="ECO:0008006" key="7">
    <source>
        <dbReference type="Google" id="ProtNLM"/>
    </source>
</evidence>
<dbReference type="EMBL" id="BARW01004387">
    <property type="protein sequence ID" value="GAI62559.1"/>
    <property type="molecule type" value="Genomic_DNA"/>
</dbReference>
<dbReference type="Gene3D" id="1.10.240.10">
    <property type="entry name" value="Tyrosyl-Transfer RNA Synthetase"/>
    <property type="match status" value="1"/>
</dbReference>
<keyword evidence="2" id="KW-0547">Nucleotide-binding</keyword>
<keyword evidence="1" id="KW-0436">Ligase</keyword>
<dbReference type="GO" id="GO:0006436">
    <property type="term" value="P:tryptophanyl-tRNA aminoacylation"/>
    <property type="evidence" value="ECO:0007669"/>
    <property type="project" value="TreeGrafter"/>
</dbReference>
<keyword evidence="5" id="KW-0030">Aminoacyl-tRNA synthetase</keyword>
<keyword evidence="3" id="KW-0067">ATP-binding</keyword>
<comment type="caution">
    <text evidence="6">The sequence shown here is derived from an EMBL/GenBank/DDBJ whole genome shotgun (WGS) entry which is preliminary data.</text>
</comment>
<organism evidence="6">
    <name type="scientific">marine sediment metagenome</name>
    <dbReference type="NCBI Taxonomy" id="412755"/>
    <lineage>
        <taxon>unclassified sequences</taxon>
        <taxon>metagenomes</taxon>
        <taxon>ecological metagenomes</taxon>
    </lineage>
</organism>
<keyword evidence="4" id="KW-0648">Protein biosynthesis</keyword>
<evidence type="ECO:0000256" key="1">
    <source>
        <dbReference type="ARBA" id="ARBA00022598"/>
    </source>
</evidence>
<dbReference type="PANTHER" id="PTHR10055">
    <property type="entry name" value="TRYPTOPHANYL-TRNA SYNTHETASE"/>
    <property type="match status" value="1"/>
</dbReference>
<dbReference type="GO" id="GO:0005524">
    <property type="term" value="F:ATP binding"/>
    <property type="evidence" value="ECO:0007669"/>
    <property type="project" value="UniProtKB-KW"/>
</dbReference>
<dbReference type="AlphaFoldDB" id="X1S457"/>
<gene>
    <name evidence="6" type="ORF">S12H4_10321</name>
</gene>
<sequence>EKMAKRNPNSYFTFNEPLESIEKKVKGALTGGRKNKKEQEELGGEPKKCMIYKMLMYHFEDDDAVLADEFERCVKGELMCGEHKAQCAEKVLNFIKHHQKKKEKLIDKARELLDID</sequence>
<protein>
    <recommendedName>
        <fullName evidence="7">Tryptophan--tRNA ligase</fullName>
    </recommendedName>
</protein>